<feature type="region of interest" description="Disordered" evidence="1">
    <location>
        <begin position="314"/>
        <end position="392"/>
    </location>
</feature>
<evidence type="ECO:0000313" key="2">
    <source>
        <dbReference type="EMBL" id="KIY92758.1"/>
    </source>
</evidence>
<dbReference type="OrthoDB" id="41505at2759"/>
<organism evidence="2 3">
    <name type="scientific">Monoraphidium neglectum</name>
    <dbReference type="NCBI Taxonomy" id="145388"/>
    <lineage>
        <taxon>Eukaryota</taxon>
        <taxon>Viridiplantae</taxon>
        <taxon>Chlorophyta</taxon>
        <taxon>core chlorophytes</taxon>
        <taxon>Chlorophyceae</taxon>
        <taxon>CS clade</taxon>
        <taxon>Sphaeropleales</taxon>
        <taxon>Selenastraceae</taxon>
        <taxon>Monoraphidium</taxon>
    </lineage>
</organism>
<dbReference type="PRINTS" id="PR01874">
    <property type="entry name" value="DNAREPAIRADA"/>
</dbReference>
<dbReference type="Pfam" id="PF13481">
    <property type="entry name" value="AAA_25"/>
    <property type="match status" value="1"/>
</dbReference>
<evidence type="ECO:0000313" key="3">
    <source>
        <dbReference type="Proteomes" id="UP000054498"/>
    </source>
</evidence>
<dbReference type="EMBL" id="KK105342">
    <property type="protein sequence ID" value="KIY92758.1"/>
    <property type="molecule type" value="Genomic_DNA"/>
</dbReference>
<dbReference type="GO" id="GO:0000725">
    <property type="term" value="P:recombinational repair"/>
    <property type="evidence" value="ECO:0007669"/>
    <property type="project" value="TreeGrafter"/>
</dbReference>
<sequence length="392" mass="37312">MASAAAAALGRGFGTVTQAVLCVRYRGAPPIVSPHPALLIHTRAGRPGLAAPLHAARASSKPSAPKQRWQCNECGRMHVQWFGQCQGCRGRGTLEAVVTLPEARGGGEGMSAARRLIQGVAPAPPTAPAPSDAAQAAVAAAAVQAAAAAARAAGAAGGSGVLVGGEDDLPDYAALEAEAEGAYDPDAGDLFPGSARADGGGGGGSRGTNRLPRQGTGRGGGGGSGAALPARRAGAGAWVSGGGAGAPELIGTISRDDSSARLALPGATGAEVARVLGGGVVPGSLVLLGGDPGVGKSTLLLQVAAMVARACQEGGADDDAGASSSGSGAASGAEGGADAMGEDAPLSARRPRQQTIGQEAAGVGGSAAEGMGAEVEGPGGGAAVAVPAAFRG</sequence>
<feature type="compositionally biased region" description="Low complexity" evidence="1">
    <location>
        <begin position="383"/>
        <end position="392"/>
    </location>
</feature>
<dbReference type="Proteomes" id="UP000054498">
    <property type="component" value="Unassembled WGS sequence"/>
</dbReference>
<dbReference type="GeneID" id="25732842"/>
<feature type="compositionally biased region" description="Gly residues" evidence="1">
    <location>
        <begin position="216"/>
        <end position="225"/>
    </location>
</feature>
<dbReference type="PANTHER" id="PTHR32472">
    <property type="entry name" value="DNA REPAIR PROTEIN RADA"/>
    <property type="match status" value="1"/>
</dbReference>
<keyword evidence="3" id="KW-1185">Reference proteome</keyword>
<dbReference type="PANTHER" id="PTHR32472:SF10">
    <property type="entry name" value="DNA REPAIR PROTEIN RADA-LIKE PROTEIN"/>
    <property type="match status" value="1"/>
</dbReference>
<dbReference type="KEGG" id="mng:MNEG_15204"/>
<evidence type="ECO:0008006" key="4">
    <source>
        <dbReference type="Google" id="ProtNLM"/>
    </source>
</evidence>
<proteinExistence type="predicted"/>
<evidence type="ECO:0000256" key="1">
    <source>
        <dbReference type="SAM" id="MobiDB-lite"/>
    </source>
</evidence>
<dbReference type="STRING" id="145388.A0A0D2K9P1"/>
<dbReference type="Gene3D" id="3.40.50.300">
    <property type="entry name" value="P-loop containing nucleotide triphosphate hydrolases"/>
    <property type="match status" value="1"/>
</dbReference>
<accession>A0A0D2K9P1</accession>
<name>A0A0D2K9P1_9CHLO</name>
<dbReference type="RefSeq" id="XP_013891778.1">
    <property type="nucleotide sequence ID" value="XM_014036324.1"/>
</dbReference>
<dbReference type="SUPFAM" id="SSF52540">
    <property type="entry name" value="P-loop containing nucleoside triphosphate hydrolases"/>
    <property type="match status" value="1"/>
</dbReference>
<feature type="non-terminal residue" evidence="2">
    <location>
        <position position="392"/>
    </location>
</feature>
<dbReference type="InterPro" id="IPR027417">
    <property type="entry name" value="P-loop_NTPase"/>
</dbReference>
<gene>
    <name evidence="2" type="ORF">MNEG_15204</name>
</gene>
<dbReference type="AlphaFoldDB" id="A0A0D2K9P1"/>
<feature type="region of interest" description="Disordered" evidence="1">
    <location>
        <begin position="183"/>
        <end position="228"/>
    </location>
</feature>
<feature type="compositionally biased region" description="Low complexity" evidence="1">
    <location>
        <begin position="321"/>
        <end position="344"/>
    </location>
</feature>
<reference evidence="2 3" key="1">
    <citation type="journal article" date="2013" name="BMC Genomics">
        <title>Reconstruction of the lipid metabolism for the microalga Monoraphidium neglectum from its genome sequence reveals characteristics suitable for biofuel production.</title>
        <authorList>
            <person name="Bogen C."/>
            <person name="Al-Dilaimi A."/>
            <person name="Albersmeier A."/>
            <person name="Wichmann J."/>
            <person name="Grundmann M."/>
            <person name="Rupp O."/>
            <person name="Lauersen K.J."/>
            <person name="Blifernez-Klassen O."/>
            <person name="Kalinowski J."/>
            <person name="Goesmann A."/>
            <person name="Mussgnug J.H."/>
            <person name="Kruse O."/>
        </authorList>
    </citation>
    <scope>NUCLEOTIDE SEQUENCE [LARGE SCALE GENOMIC DNA]</scope>
    <source>
        <strain evidence="2 3">SAG 48.87</strain>
    </source>
</reference>
<protein>
    <recommendedName>
        <fullName evidence="4">DNA repair protein RadA</fullName>
    </recommendedName>
</protein>